<dbReference type="PANTHER" id="PTHR22966:SF1">
    <property type="entry name" value="PLANT CYSTEINE OXIDASE 1"/>
    <property type="match status" value="1"/>
</dbReference>
<reference evidence="8 9" key="1">
    <citation type="submission" date="2023-12" db="EMBL/GenBank/DDBJ databases">
        <title>A high-quality genome assembly for Dillenia turbinata (Dilleniales).</title>
        <authorList>
            <person name="Chanderbali A."/>
        </authorList>
    </citation>
    <scope>NUCLEOTIDE SEQUENCE [LARGE SCALE GENOMIC DNA]</scope>
    <source>
        <strain evidence="8">LSX21</strain>
        <tissue evidence="8">Leaf</tissue>
    </source>
</reference>
<keyword evidence="5" id="KW-0560">Oxidoreductase</keyword>
<evidence type="ECO:0000256" key="6">
    <source>
        <dbReference type="ARBA" id="ARBA00023004"/>
    </source>
</evidence>
<dbReference type="SUPFAM" id="SSF51182">
    <property type="entry name" value="RmlC-like cupins"/>
    <property type="match status" value="1"/>
</dbReference>
<keyword evidence="9" id="KW-1185">Reference proteome</keyword>
<name>A0AAN8Z2K9_9MAGN</name>
<dbReference type="GO" id="GO:0017172">
    <property type="term" value="F:cysteine dioxygenase activity"/>
    <property type="evidence" value="ECO:0007669"/>
    <property type="project" value="UniProtKB-EC"/>
</dbReference>
<dbReference type="Pfam" id="PF07847">
    <property type="entry name" value="PCO_ADO"/>
    <property type="match status" value="1"/>
</dbReference>
<evidence type="ECO:0000313" key="9">
    <source>
        <dbReference type="Proteomes" id="UP001370490"/>
    </source>
</evidence>
<dbReference type="InterPro" id="IPR014710">
    <property type="entry name" value="RmlC-like_jellyroll"/>
</dbReference>
<dbReference type="Gene3D" id="2.60.120.10">
    <property type="entry name" value="Jelly Rolls"/>
    <property type="match status" value="1"/>
</dbReference>
<comment type="cofactor">
    <cofactor evidence="1">
        <name>Fe(2+)</name>
        <dbReference type="ChEBI" id="CHEBI:29033"/>
    </cofactor>
</comment>
<dbReference type="GO" id="GO:0070483">
    <property type="term" value="P:detection of hypoxia"/>
    <property type="evidence" value="ECO:0007669"/>
    <property type="project" value="UniProtKB-ARBA"/>
</dbReference>
<evidence type="ECO:0000256" key="7">
    <source>
        <dbReference type="ARBA" id="ARBA00024284"/>
    </source>
</evidence>
<keyword evidence="4" id="KW-0479">Metal-binding</keyword>
<dbReference type="InterPro" id="IPR012864">
    <property type="entry name" value="PCO/ADO"/>
</dbReference>
<comment type="catalytic activity">
    <reaction evidence="7">
        <text>L-cysteine + O2 = 3-sulfino-L-alanine + H(+)</text>
        <dbReference type="Rhea" id="RHEA:20441"/>
        <dbReference type="ChEBI" id="CHEBI:15378"/>
        <dbReference type="ChEBI" id="CHEBI:15379"/>
        <dbReference type="ChEBI" id="CHEBI:35235"/>
        <dbReference type="ChEBI" id="CHEBI:61085"/>
        <dbReference type="EC" id="1.13.11.20"/>
    </reaction>
    <physiologicalReaction direction="left-to-right" evidence="7">
        <dbReference type="Rhea" id="RHEA:20442"/>
    </physiologicalReaction>
</comment>
<dbReference type="CDD" id="cd20289">
    <property type="entry name" value="cupin_ADO"/>
    <property type="match status" value="1"/>
</dbReference>
<proteinExistence type="inferred from homology"/>
<evidence type="ECO:0000256" key="3">
    <source>
        <dbReference type="ARBA" id="ARBA00013133"/>
    </source>
</evidence>
<keyword evidence="8" id="KW-0223">Dioxygenase</keyword>
<accession>A0AAN8Z2K9</accession>
<evidence type="ECO:0000256" key="4">
    <source>
        <dbReference type="ARBA" id="ARBA00022723"/>
    </source>
</evidence>
<sequence length="207" mass="23017">MLFLVGNNMKPAHVGLSPDMPYFRPPAESGLEAPPITYLHLYECDNFSIGIFCLPPTAVIPLHNHPGMTVLSKLLFGSIHIKSYDWASAMPSNSINPQPSREARIRLARLHTGSNFTAPCDATVLYPSDGGNLHCFTALTSCAILDVLGPPYSDVDGRPCTYYHDVDSIPEEEREGYAWLEERERPESFAVVGAIYHGPKLEKRRKF</sequence>
<organism evidence="8 9">
    <name type="scientific">Dillenia turbinata</name>
    <dbReference type="NCBI Taxonomy" id="194707"/>
    <lineage>
        <taxon>Eukaryota</taxon>
        <taxon>Viridiplantae</taxon>
        <taxon>Streptophyta</taxon>
        <taxon>Embryophyta</taxon>
        <taxon>Tracheophyta</taxon>
        <taxon>Spermatophyta</taxon>
        <taxon>Magnoliopsida</taxon>
        <taxon>eudicotyledons</taxon>
        <taxon>Gunneridae</taxon>
        <taxon>Pentapetalae</taxon>
        <taxon>Dilleniales</taxon>
        <taxon>Dilleniaceae</taxon>
        <taxon>Dillenia</taxon>
    </lineage>
</organism>
<comment type="similarity">
    <text evidence="2">Belongs to the cysteine dioxygenase family.</text>
</comment>
<dbReference type="GO" id="GO:0046872">
    <property type="term" value="F:metal ion binding"/>
    <property type="evidence" value="ECO:0007669"/>
    <property type="project" value="UniProtKB-KW"/>
</dbReference>
<gene>
    <name evidence="8" type="ORF">RJ641_014498</name>
</gene>
<dbReference type="Proteomes" id="UP001370490">
    <property type="component" value="Unassembled WGS sequence"/>
</dbReference>
<evidence type="ECO:0000256" key="5">
    <source>
        <dbReference type="ARBA" id="ARBA00023002"/>
    </source>
</evidence>
<dbReference type="PANTHER" id="PTHR22966">
    <property type="entry name" value="2-AMINOETHANETHIOL DIOXYGENASE"/>
    <property type="match status" value="1"/>
</dbReference>
<comment type="caution">
    <text evidence="8">The sequence shown here is derived from an EMBL/GenBank/DDBJ whole genome shotgun (WGS) entry which is preliminary data.</text>
</comment>
<evidence type="ECO:0000256" key="1">
    <source>
        <dbReference type="ARBA" id="ARBA00001954"/>
    </source>
</evidence>
<keyword evidence="6" id="KW-0408">Iron</keyword>
<evidence type="ECO:0000256" key="2">
    <source>
        <dbReference type="ARBA" id="ARBA00006622"/>
    </source>
</evidence>
<dbReference type="AlphaFoldDB" id="A0AAN8Z2K9"/>
<dbReference type="EC" id="1.13.11.20" evidence="3"/>
<evidence type="ECO:0000313" key="8">
    <source>
        <dbReference type="EMBL" id="KAK6920820.1"/>
    </source>
</evidence>
<protein>
    <recommendedName>
        <fullName evidence="3">cysteine dioxygenase</fullName>
        <ecNumber evidence="3">1.13.11.20</ecNumber>
    </recommendedName>
</protein>
<dbReference type="EMBL" id="JBAMMX010000020">
    <property type="protein sequence ID" value="KAK6920820.1"/>
    <property type="molecule type" value="Genomic_DNA"/>
</dbReference>
<dbReference type="InterPro" id="IPR011051">
    <property type="entry name" value="RmlC_Cupin_sf"/>
</dbReference>